<proteinExistence type="predicted"/>
<evidence type="ECO:0000313" key="2">
    <source>
        <dbReference type="Proteomes" id="UP001341281"/>
    </source>
</evidence>
<accession>A0AAQ3PMI9</accession>
<evidence type="ECO:0000313" key="1">
    <source>
        <dbReference type="EMBL" id="WVZ53440.1"/>
    </source>
</evidence>
<organism evidence="1 2">
    <name type="scientific">Paspalum notatum var. saurae</name>
    <dbReference type="NCBI Taxonomy" id="547442"/>
    <lineage>
        <taxon>Eukaryota</taxon>
        <taxon>Viridiplantae</taxon>
        <taxon>Streptophyta</taxon>
        <taxon>Embryophyta</taxon>
        <taxon>Tracheophyta</taxon>
        <taxon>Spermatophyta</taxon>
        <taxon>Magnoliopsida</taxon>
        <taxon>Liliopsida</taxon>
        <taxon>Poales</taxon>
        <taxon>Poaceae</taxon>
        <taxon>PACMAD clade</taxon>
        <taxon>Panicoideae</taxon>
        <taxon>Andropogonodae</taxon>
        <taxon>Paspaleae</taxon>
        <taxon>Paspalinae</taxon>
        <taxon>Paspalum</taxon>
    </lineage>
</organism>
<protein>
    <submittedName>
        <fullName evidence="1">Uncharacterized protein</fullName>
    </submittedName>
</protein>
<dbReference type="Proteomes" id="UP001341281">
    <property type="component" value="Chromosome 01"/>
</dbReference>
<dbReference type="AlphaFoldDB" id="A0AAQ3PMI9"/>
<gene>
    <name evidence="1" type="ORF">U9M48_004383</name>
</gene>
<reference evidence="1 2" key="1">
    <citation type="submission" date="2024-02" db="EMBL/GenBank/DDBJ databases">
        <title>High-quality chromosome-scale genome assembly of Pensacola bahiagrass (Paspalum notatum Flugge var. saurae).</title>
        <authorList>
            <person name="Vega J.M."/>
            <person name="Podio M."/>
            <person name="Orjuela J."/>
            <person name="Siena L.A."/>
            <person name="Pessino S.C."/>
            <person name="Combes M.C."/>
            <person name="Mariac C."/>
            <person name="Albertini E."/>
            <person name="Pupilli F."/>
            <person name="Ortiz J.P.A."/>
            <person name="Leblanc O."/>
        </authorList>
    </citation>
    <scope>NUCLEOTIDE SEQUENCE [LARGE SCALE GENOMIC DNA]</scope>
    <source>
        <strain evidence="1">R1</strain>
        <tissue evidence="1">Leaf</tissue>
    </source>
</reference>
<dbReference type="EMBL" id="CP144745">
    <property type="protein sequence ID" value="WVZ53440.1"/>
    <property type="molecule type" value="Genomic_DNA"/>
</dbReference>
<sequence>MAKEKYGLTFHPKRQDNIVYRGYFPCNKQPKGSGYCGYYVFEFLKVNGRYRTNPEDAPCPFERSVSQRVRSHNQRCRPMPFHDARAATTGAVQSSTAPDVDNSRSSAITDRFCCDHCRSGAIVVRS</sequence>
<keyword evidence="2" id="KW-1185">Reference proteome</keyword>
<name>A0AAQ3PMI9_PASNO</name>